<dbReference type="PATRIC" id="fig|1293439.3.peg.3062"/>
<dbReference type="InterPro" id="IPR036291">
    <property type="entry name" value="NAD(P)-bd_dom_sf"/>
</dbReference>
<feature type="domain" description="Gfo/Idh/MocA-like oxidoreductase N-terminal" evidence="3">
    <location>
        <begin position="7"/>
        <end position="113"/>
    </location>
</feature>
<evidence type="ECO:0000259" key="3">
    <source>
        <dbReference type="Pfam" id="PF01408"/>
    </source>
</evidence>
<keyword evidence="2" id="KW-0560">Oxidoreductase</keyword>
<dbReference type="InterPro" id="IPR050984">
    <property type="entry name" value="Gfo/Idh/MocA_domain"/>
</dbReference>
<dbReference type="InterPro" id="IPR000683">
    <property type="entry name" value="Gfo/Idh/MocA-like_OxRdtase_N"/>
</dbReference>
<keyword evidence="6" id="KW-1185">Reference proteome</keyword>
<gene>
    <name evidence="5" type="ORF">WH87_15035</name>
</gene>
<feature type="domain" description="GFO/IDH/MocA-like oxidoreductase" evidence="4">
    <location>
        <begin position="133"/>
        <end position="249"/>
    </location>
</feature>
<dbReference type="EMBL" id="LANJ01000044">
    <property type="protein sequence ID" value="KKC35882.1"/>
    <property type="molecule type" value="Genomic_DNA"/>
</dbReference>
<sequence length="334" mass="36234">MSTKKVRWGILSTANIGMEKVTPGIQKSAHSEVVAIASRDLGKAQQAATELGIPKAYGSYEELFADPDIDAIYNPLPNHLHVPMTVAAAKAGKHVLCEKPIALNAADAEALRECPPDRIVLEAFMIRFHPQWERAREIIRSGELGDVRAINAVFTYFNDDPANVRNQADIGGGGIMDIGCYPITAARFLFENEPKRVVSLVERDDRFGTDRLASVLADFGAGRQLNFICSTQTTPHQRVQVLGSKAKLEITIPFNAPPDQHTAITIDSGASLDGSLARREILPACDQYTEQAEAFALAVLGEKPLPWGIEDAIASMKVLDAIYASEKAGGWVSV</sequence>
<dbReference type="Gene3D" id="3.40.50.720">
    <property type="entry name" value="NAD(P)-binding Rossmann-like Domain"/>
    <property type="match status" value="1"/>
</dbReference>
<dbReference type="SUPFAM" id="SSF51735">
    <property type="entry name" value="NAD(P)-binding Rossmann-fold domains"/>
    <property type="match status" value="1"/>
</dbReference>
<name>A0A0F5Q4N9_9HYPH</name>
<protein>
    <submittedName>
        <fullName evidence="5">NAD-binding protein</fullName>
    </submittedName>
</protein>
<dbReference type="PANTHER" id="PTHR22604">
    <property type="entry name" value="OXIDOREDUCTASES"/>
    <property type="match status" value="1"/>
</dbReference>
<dbReference type="GO" id="GO:0016491">
    <property type="term" value="F:oxidoreductase activity"/>
    <property type="evidence" value="ECO:0007669"/>
    <property type="project" value="UniProtKB-KW"/>
</dbReference>
<dbReference type="InterPro" id="IPR055170">
    <property type="entry name" value="GFO_IDH_MocA-like_dom"/>
</dbReference>
<dbReference type="Pfam" id="PF01408">
    <property type="entry name" value="GFO_IDH_MocA"/>
    <property type="match status" value="1"/>
</dbReference>
<comment type="similarity">
    <text evidence="1">Belongs to the Gfo/Idh/MocA family.</text>
</comment>
<dbReference type="SUPFAM" id="SSF55347">
    <property type="entry name" value="Glyceraldehyde-3-phosphate dehydrogenase-like, C-terminal domain"/>
    <property type="match status" value="1"/>
</dbReference>
<dbReference type="Proteomes" id="UP000033411">
    <property type="component" value="Unassembled WGS sequence"/>
</dbReference>
<accession>A0A0F5Q4N9</accession>
<proteinExistence type="inferred from homology"/>
<evidence type="ECO:0000256" key="2">
    <source>
        <dbReference type="ARBA" id="ARBA00023002"/>
    </source>
</evidence>
<dbReference type="Pfam" id="PF22725">
    <property type="entry name" value="GFO_IDH_MocA_C3"/>
    <property type="match status" value="1"/>
</dbReference>
<evidence type="ECO:0000313" key="6">
    <source>
        <dbReference type="Proteomes" id="UP000033411"/>
    </source>
</evidence>
<dbReference type="PANTHER" id="PTHR22604:SF105">
    <property type="entry name" value="TRANS-1,2-DIHYDROBENZENE-1,2-DIOL DEHYDROGENASE"/>
    <property type="match status" value="1"/>
</dbReference>
<dbReference type="AlphaFoldDB" id="A0A0F5Q4N9"/>
<comment type="caution">
    <text evidence="5">The sequence shown here is derived from an EMBL/GenBank/DDBJ whole genome shotgun (WGS) entry which is preliminary data.</text>
</comment>
<dbReference type="RefSeq" id="WP_046140758.1">
    <property type="nucleotide sequence ID" value="NZ_LANJ01000044.1"/>
</dbReference>
<reference evidence="5 6" key="1">
    <citation type="submission" date="2015-03" db="EMBL/GenBank/DDBJ databases">
        <authorList>
            <person name="Lepp D."/>
            <person name="Hassan Y.I."/>
            <person name="Li X.-Z."/>
            <person name="Zhou T."/>
        </authorList>
    </citation>
    <scope>NUCLEOTIDE SEQUENCE [LARGE SCALE GENOMIC DNA]</scope>
    <source>
        <strain evidence="5 6">E84</strain>
    </source>
</reference>
<organism evidence="5 6">
    <name type="scientific">Devosia epidermidihirudinis</name>
    <dbReference type="NCBI Taxonomy" id="1293439"/>
    <lineage>
        <taxon>Bacteria</taxon>
        <taxon>Pseudomonadati</taxon>
        <taxon>Pseudomonadota</taxon>
        <taxon>Alphaproteobacteria</taxon>
        <taxon>Hyphomicrobiales</taxon>
        <taxon>Devosiaceae</taxon>
        <taxon>Devosia</taxon>
    </lineage>
</organism>
<dbReference type="OrthoDB" id="9774191at2"/>
<dbReference type="STRING" id="1293439.WH87_15035"/>
<evidence type="ECO:0000256" key="1">
    <source>
        <dbReference type="ARBA" id="ARBA00010928"/>
    </source>
</evidence>
<dbReference type="Gene3D" id="3.30.360.10">
    <property type="entry name" value="Dihydrodipicolinate Reductase, domain 2"/>
    <property type="match status" value="1"/>
</dbReference>
<dbReference type="GO" id="GO:0000166">
    <property type="term" value="F:nucleotide binding"/>
    <property type="evidence" value="ECO:0007669"/>
    <property type="project" value="InterPro"/>
</dbReference>
<evidence type="ECO:0000313" key="5">
    <source>
        <dbReference type="EMBL" id="KKC35882.1"/>
    </source>
</evidence>
<evidence type="ECO:0000259" key="4">
    <source>
        <dbReference type="Pfam" id="PF22725"/>
    </source>
</evidence>